<evidence type="ECO:0000313" key="2">
    <source>
        <dbReference type="EMBL" id="MDF3298627.1"/>
    </source>
</evidence>
<reference evidence="2 3" key="1">
    <citation type="submission" date="2023-03" db="EMBL/GenBank/DDBJ databases">
        <title>Draft genome sequence of Streptomyces sp. K1PA1 isolated from peat swamp forest in Thailand.</title>
        <authorList>
            <person name="Klaysubun C."/>
            <person name="Duangmal K."/>
        </authorList>
    </citation>
    <scope>NUCLEOTIDE SEQUENCE [LARGE SCALE GENOMIC DNA]</scope>
    <source>
        <strain evidence="2 3">K1PA1</strain>
    </source>
</reference>
<comment type="caution">
    <text evidence="2">The sequence shown here is derived from an EMBL/GenBank/DDBJ whole genome shotgun (WGS) entry which is preliminary data.</text>
</comment>
<evidence type="ECO:0000313" key="3">
    <source>
        <dbReference type="Proteomes" id="UP001221150"/>
    </source>
</evidence>
<evidence type="ECO:0000256" key="1">
    <source>
        <dbReference type="SAM" id="MobiDB-lite"/>
    </source>
</evidence>
<organism evidence="2 3">
    <name type="scientific">Streptomyces tropicalis</name>
    <dbReference type="NCBI Taxonomy" id="3034234"/>
    <lineage>
        <taxon>Bacteria</taxon>
        <taxon>Bacillati</taxon>
        <taxon>Actinomycetota</taxon>
        <taxon>Actinomycetes</taxon>
        <taxon>Kitasatosporales</taxon>
        <taxon>Streptomycetaceae</taxon>
        <taxon>Streptomyces</taxon>
    </lineage>
</organism>
<protein>
    <submittedName>
        <fullName evidence="2">Uncharacterized protein</fullName>
    </submittedName>
</protein>
<dbReference type="RefSeq" id="WP_276108173.1">
    <property type="nucleotide sequence ID" value="NZ_JARJBB010000003.1"/>
</dbReference>
<keyword evidence="3" id="KW-1185">Reference proteome</keyword>
<dbReference type="Proteomes" id="UP001221150">
    <property type="component" value="Unassembled WGS sequence"/>
</dbReference>
<feature type="region of interest" description="Disordered" evidence="1">
    <location>
        <begin position="1"/>
        <end position="37"/>
    </location>
</feature>
<sequence length="52" mass="5290">MDRSTVKGGTTTGLIGPTERATLAGGTPTHGTIPDGGFEVRAALPWERPAPS</sequence>
<proteinExistence type="predicted"/>
<dbReference type="EMBL" id="JARJBB010000003">
    <property type="protein sequence ID" value="MDF3298627.1"/>
    <property type="molecule type" value="Genomic_DNA"/>
</dbReference>
<gene>
    <name evidence="2" type="ORF">P3H78_08260</name>
</gene>
<name>A0ABT6A2D2_9ACTN</name>
<accession>A0ABT6A2D2</accession>